<evidence type="ECO:0000313" key="7">
    <source>
        <dbReference type="Proteomes" id="UP001497623"/>
    </source>
</evidence>
<dbReference type="Proteomes" id="UP001497623">
    <property type="component" value="Unassembled WGS sequence"/>
</dbReference>
<name>A0AAV2RZ95_MEGNR</name>
<comment type="subcellular location">
    <subcellularLocation>
        <location evidence="3">Nucleus</location>
    </subcellularLocation>
</comment>
<dbReference type="InterPro" id="IPR013761">
    <property type="entry name" value="SAM/pointed_sf"/>
</dbReference>
<dbReference type="Pfam" id="PF00178">
    <property type="entry name" value="Ets"/>
    <property type="match status" value="1"/>
</dbReference>
<dbReference type="SUPFAM" id="SSF47769">
    <property type="entry name" value="SAM/Pointed domain"/>
    <property type="match status" value="1"/>
</dbReference>
<dbReference type="GO" id="GO:0005634">
    <property type="term" value="C:nucleus"/>
    <property type="evidence" value="ECO:0007669"/>
    <property type="project" value="UniProtKB-SubCell"/>
</dbReference>
<evidence type="ECO:0000313" key="6">
    <source>
        <dbReference type="EMBL" id="CAL4144081.1"/>
    </source>
</evidence>
<feature type="non-terminal residue" evidence="6">
    <location>
        <position position="1"/>
    </location>
</feature>
<dbReference type="InterPro" id="IPR036388">
    <property type="entry name" value="WH-like_DNA-bd_sf"/>
</dbReference>
<dbReference type="InterPro" id="IPR046328">
    <property type="entry name" value="ETS_fam"/>
</dbReference>
<reference evidence="6 7" key="1">
    <citation type="submission" date="2024-05" db="EMBL/GenBank/DDBJ databases">
        <authorList>
            <person name="Wallberg A."/>
        </authorList>
    </citation>
    <scope>NUCLEOTIDE SEQUENCE [LARGE SCALE GENOMIC DNA]</scope>
</reference>
<feature type="domain" description="ETS" evidence="5">
    <location>
        <begin position="271"/>
        <end position="330"/>
    </location>
</feature>
<dbReference type="SUPFAM" id="SSF46785">
    <property type="entry name" value="Winged helix' DNA-binding domain"/>
    <property type="match status" value="1"/>
</dbReference>
<dbReference type="EMBL" id="CAXKWB010034044">
    <property type="protein sequence ID" value="CAL4144081.1"/>
    <property type="molecule type" value="Genomic_DNA"/>
</dbReference>
<comment type="similarity">
    <text evidence="1 3">Belongs to the ETS family.</text>
</comment>
<proteinExistence type="inferred from homology"/>
<evidence type="ECO:0000256" key="1">
    <source>
        <dbReference type="ARBA" id="ARBA00005562"/>
    </source>
</evidence>
<dbReference type="GO" id="GO:0000981">
    <property type="term" value="F:DNA-binding transcription factor activity, RNA polymerase II-specific"/>
    <property type="evidence" value="ECO:0007669"/>
    <property type="project" value="TreeGrafter"/>
</dbReference>
<evidence type="ECO:0000256" key="3">
    <source>
        <dbReference type="RuleBase" id="RU004019"/>
    </source>
</evidence>
<organism evidence="6 7">
    <name type="scientific">Meganyctiphanes norvegica</name>
    <name type="common">Northern krill</name>
    <name type="synonym">Thysanopoda norvegica</name>
    <dbReference type="NCBI Taxonomy" id="48144"/>
    <lineage>
        <taxon>Eukaryota</taxon>
        <taxon>Metazoa</taxon>
        <taxon>Ecdysozoa</taxon>
        <taxon>Arthropoda</taxon>
        <taxon>Crustacea</taxon>
        <taxon>Multicrustacea</taxon>
        <taxon>Malacostraca</taxon>
        <taxon>Eumalacostraca</taxon>
        <taxon>Eucarida</taxon>
        <taxon>Euphausiacea</taxon>
        <taxon>Euphausiidae</taxon>
        <taxon>Meganyctiphanes</taxon>
    </lineage>
</organism>
<dbReference type="InterPro" id="IPR000418">
    <property type="entry name" value="Ets_dom"/>
</dbReference>
<protein>
    <recommendedName>
        <fullName evidence="5">ETS domain-containing protein</fullName>
    </recommendedName>
</protein>
<dbReference type="Gene3D" id="1.10.150.50">
    <property type="entry name" value="Transcription Factor, Ets-1"/>
    <property type="match status" value="1"/>
</dbReference>
<dbReference type="InterPro" id="IPR036390">
    <property type="entry name" value="WH_DNA-bd_sf"/>
</dbReference>
<feature type="non-terminal residue" evidence="6">
    <location>
        <position position="330"/>
    </location>
</feature>
<dbReference type="PANTHER" id="PTHR11849">
    <property type="entry name" value="ETS"/>
    <property type="match status" value="1"/>
</dbReference>
<evidence type="ECO:0000259" key="5">
    <source>
        <dbReference type="PROSITE" id="PS50061"/>
    </source>
</evidence>
<gene>
    <name evidence="6" type="ORF">MNOR_LOCUS29410</name>
</gene>
<sequence>PISEWDGEQCVSWVLLTCHKRGLEAFSIDLGLLSNTSGVLLLQSSKQDFCQMMGDSLGRIFYDELQKLKGQQRTKGYSTNVLPNIGIDESYSSHYIPNDSYNSYTSDIQFYSEGQEDSISNGETHEKYATHKSAGCMNFSSYNDEYSHSSDSSPGSYSYDGSPSYQNFEHSHNYEYYSSDESALGVIDDLQNIDTKDLIRLDSYEVTMAYQDDTFDISGPPNYIYNHTSEDYKANNSTKESEEMMERNSSRLAKYSSDKVAVSSRRKERDPKNWEFLIRLLADSRANPKLIRWEDESKGTFLLVQPETITDLWNSRRPNKDPISYTNFAR</sequence>
<evidence type="ECO:0000256" key="2">
    <source>
        <dbReference type="ARBA" id="ARBA00023125"/>
    </source>
</evidence>
<evidence type="ECO:0000256" key="4">
    <source>
        <dbReference type="SAM" id="MobiDB-lite"/>
    </source>
</evidence>
<comment type="caution">
    <text evidence="6">The sequence shown here is derived from an EMBL/GenBank/DDBJ whole genome shotgun (WGS) entry which is preliminary data.</text>
</comment>
<keyword evidence="2 3" id="KW-0238">DNA-binding</keyword>
<dbReference type="PROSITE" id="PS50061">
    <property type="entry name" value="ETS_DOMAIN_3"/>
    <property type="match status" value="1"/>
</dbReference>
<accession>A0AAV2RZ95</accession>
<dbReference type="GO" id="GO:0043565">
    <property type="term" value="F:sequence-specific DNA binding"/>
    <property type="evidence" value="ECO:0007669"/>
    <property type="project" value="InterPro"/>
</dbReference>
<keyword evidence="3" id="KW-0539">Nucleus</keyword>
<dbReference type="Gene3D" id="1.10.10.10">
    <property type="entry name" value="Winged helix-like DNA-binding domain superfamily/Winged helix DNA-binding domain"/>
    <property type="match status" value="1"/>
</dbReference>
<dbReference type="GO" id="GO:0030154">
    <property type="term" value="P:cell differentiation"/>
    <property type="evidence" value="ECO:0007669"/>
    <property type="project" value="TreeGrafter"/>
</dbReference>
<keyword evidence="7" id="KW-1185">Reference proteome</keyword>
<feature type="region of interest" description="Disordered" evidence="4">
    <location>
        <begin position="145"/>
        <end position="164"/>
    </location>
</feature>
<dbReference type="AlphaFoldDB" id="A0AAV2RZ95"/>